<keyword evidence="1" id="KW-0812">Transmembrane</keyword>
<dbReference type="Proteomes" id="UP000324222">
    <property type="component" value="Unassembled WGS sequence"/>
</dbReference>
<keyword evidence="3" id="KW-1185">Reference proteome</keyword>
<accession>A0A5B7DVP9</accession>
<feature type="transmembrane region" description="Helical" evidence="1">
    <location>
        <begin position="20"/>
        <end position="36"/>
    </location>
</feature>
<keyword evidence="1" id="KW-1133">Transmembrane helix</keyword>
<evidence type="ECO:0000313" key="3">
    <source>
        <dbReference type="Proteomes" id="UP000324222"/>
    </source>
</evidence>
<proteinExistence type="predicted"/>
<gene>
    <name evidence="2" type="ORF">E2C01_018864</name>
</gene>
<reference evidence="2 3" key="1">
    <citation type="submission" date="2019-05" db="EMBL/GenBank/DDBJ databases">
        <title>Another draft genome of Portunus trituberculatus and its Hox gene families provides insights of decapod evolution.</title>
        <authorList>
            <person name="Jeong J.-H."/>
            <person name="Song I."/>
            <person name="Kim S."/>
            <person name="Choi T."/>
            <person name="Kim D."/>
            <person name="Ryu S."/>
            <person name="Kim W."/>
        </authorList>
    </citation>
    <scope>NUCLEOTIDE SEQUENCE [LARGE SCALE GENOMIC DNA]</scope>
    <source>
        <tissue evidence="2">Muscle</tissue>
    </source>
</reference>
<evidence type="ECO:0000256" key="1">
    <source>
        <dbReference type="SAM" id="Phobius"/>
    </source>
</evidence>
<protein>
    <submittedName>
        <fullName evidence="2">Uncharacterized protein</fullName>
    </submittedName>
</protein>
<name>A0A5B7DVP9_PORTR</name>
<sequence length="42" mass="5019">MEAYIPHSFSQPKLSKPQPVLVLYIFYFFYLYHVGFSRESMG</sequence>
<evidence type="ECO:0000313" key="2">
    <source>
        <dbReference type="EMBL" id="MPC25742.1"/>
    </source>
</evidence>
<dbReference type="AlphaFoldDB" id="A0A5B7DVP9"/>
<keyword evidence="1" id="KW-0472">Membrane</keyword>
<dbReference type="EMBL" id="VSRR010001502">
    <property type="protein sequence ID" value="MPC25742.1"/>
    <property type="molecule type" value="Genomic_DNA"/>
</dbReference>
<organism evidence="2 3">
    <name type="scientific">Portunus trituberculatus</name>
    <name type="common">Swimming crab</name>
    <name type="synonym">Neptunus trituberculatus</name>
    <dbReference type="NCBI Taxonomy" id="210409"/>
    <lineage>
        <taxon>Eukaryota</taxon>
        <taxon>Metazoa</taxon>
        <taxon>Ecdysozoa</taxon>
        <taxon>Arthropoda</taxon>
        <taxon>Crustacea</taxon>
        <taxon>Multicrustacea</taxon>
        <taxon>Malacostraca</taxon>
        <taxon>Eumalacostraca</taxon>
        <taxon>Eucarida</taxon>
        <taxon>Decapoda</taxon>
        <taxon>Pleocyemata</taxon>
        <taxon>Brachyura</taxon>
        <taxon>Eubrachyura</taxon>
        <taxon>Portunoidea</taxon>
        <taxon>Portunidae</taxon>
        <taxon>Portuninae</taxon>
        <taxon>Portunus</taxon>
    </lineage>
</organism>
<comment type="caution">
    <text evidence="2">The sequence shown here is derived from an EMBL/GenBank/DDBJ whole genome shotgun (WGS) entry which is preliminary data.</text>
</comment>